<dbReference type="SMART" id="SM00248">
    <property type="entry name" value="ANK"/>
    <property type="match status" value="9"/>
</dbReference>
<feature type="repeat" description="ANK" evidence="3">
    <location>
        <begin position="1833"/>
        <end position="1865"/>
    </location>
</feature>
<evidence type="ECO:0000256" key="3">
    <source>
        <dbReference type="PROSITE-ProRule" id="PRU00023"/>
    </source>
</evidence>
<sequence>MSNEADVSAFDGVPLYMRRKARIMTSGDRNAMLAFVRANADQPTEFWFTESQVEDIRRSRSSEMRASLPRRSAHAATPRIPSHVEASGSANEGPRTDREAQISEETPGERLQRTRSAHVGALQSLEAPSDGRGHGLRSHGVQLCRTSSQRIAELTANTGAGLALERAATAPADLRLALDAPQAPTVPPRALPVSPSHSAAQVPSAEALRTAVMDSLRERARGLWDAADTQWRRLGKELEEGKESRWAAGVGKRDMCEVHLPRFLLRNDARVAWEPPYAVRPTPCQPEAPATGGTEHPWPVGTRVLVPAPITDPLNPSSRNKIDAGSTATVLAHHRTDAGVHEYLVEEEALGVRCWGRAVEDAGRGTGRGRPELVRLAEACGLELQVGGLVDARVDGALEPFFAQAVDPGTCASASQPDAEPAAVQQKVSADTRPEEQGFGHARVELGGEVWVSAQIVEVMHDESEEQVHGDANDGAVKGGKGDANGGAAKGAKGAGRRPGKGGKGAGRRPGKGGKGAFGFAPGPDEAADRPSRRGKPSRIRVIFNNASLPAGLRDAFPRFEGGPPAQRGRSGDGGDGSVRTCILHLQPTAATTAASSTVPAPCVQPLGTHTAATTATGDKEGAGVQCGVCHEPVWEAAHPSLPFTPAVPCGSCSRRMHHRCACAVREALEQQPSGADGPGITPSGSFQRSPSGKPEGKNVTEASSVAPNWFCFACAEGSLPEVWVHASLASREGGEGEEDARTRVGISRRGVQRRGTGGRGPRRGLLSSSGDEKESVPCGDEAVLRDVKVVVVPDDTPARFASVLQALAKPDEEEGAGGDAVNNPFGLPAFGVNNPFWQPAIGGRVAAFGRGAMRAPRMPDPAPATMAEVLPQPNPFGGPELGPEAITMKGRGRNGVKLCVSGDAASMVRAPLQRLHWTDALTPDMEVEVKACFTRHYRYGGKEYLATDKAEWRWVRGIILQRASWLHGELAHLLAVDFQVEHEVSLGSMPSHCPELEDFGGPPPNMTTLFVANIGGAFQDRRALEAALEGALTRVATEVVSQMTPLREPDTLARCPVEVLGADWHPGRCSATVCVTYEPPEGLNAPHVYEQVARRLHGVEVRELMKYVPSLLKACPECSVLMKYAPSSLEQCADCRAWAPRVADGQRLVLALAADVECFIKAAEYRVPAADAAAASTSEQRRVHRLVATSVKQDFRMQLNPVVQVEGFERPCMLILTSALWTWLSRAADAAVAAATPELLIGQAVIVPRDLFRQSVFAPRRFAAGPDDPEDEAHLKIVGSSFKHEPQVGFGEVIGHLACTGDHLVDVSRSTWFSGAEVDAMRQIRPGDFLLADGGARLCLHPSVATQDSIAPVGAFTAECPVCYDMCSVTDFPAVCLQPHEDDTGPGGHAPMGVPRHPPSTCRACVERHALTFLGDGKLFVVCPVEGCGRSLQTRELEALVPGSEYLRLLERLREAEQQSDAEDGGMLLAVPRGMVVKLCPRCSARIEKNEGCDHMQCFRCGNHFSWGDAKELTDRPLAARATKPSSGAPEGGALLKAVRSGDAAATKDLLDRGANPNAAAEQDPEGRTPLHWAALEGFAAIVELLLAKGADLHIRDRFGDPALTCAIKEDHAATVETLLKAGAQVNGDRGDFAKPLNWAARFASVAVLEALVQAGAVLQVHDEDGATPLHSAVFAGSVPNTKFLLEAGAEVDAIHLGHQYTPLLEVIRHHHLQQGPGVLEALLGAGADINLESGSNTPLRLAIRRGCVWIVESLLQHGARVDANGPNDDDDDDAPLPFGAIGRHRVRNRKTLLHEALLAPMEDGVRVTMMEALIKAGADVNELSQHARGGGQMSPLHFAAENGFLHTTAALIQAGADVNYRDALGGTTVLKVASSDEIKEILLARGALAK</sequence>
<accession>A0AAE0H2G3</accession>
<dbReference type="InterPro" id="IPR036770">
    <property type="entry name" value="Ankyrin_rpt-contain_sf"/>
</dbReference>
<proteinExistence type="predicted"/>
<feature type="region of interest" description="Disordered" evidence="4">
    <location>
        <begin position="409"/>
        <end position="436"/>
    </location>
</feature>
<evidence type="ECO:0008006" key="7">
    <source>
        <dbReference type="Google" id="ProtNLM"/>
    </source>
</evidence>
<dbReference type="Gene3D" id="1.20.120.1750">
    <property type="match status" value="1"/>
</dbReference>
<evidence type="ECO:0000256" key="4">
    <source>
        <dbReference type="SAM" id="MobiDB-lite"/>
    </source>
</evidence>
<dbReference type="Proteomes" id="UP001190700">
    <property type="component" value="Unassembled WGS sequence"/>
</dbReference>
<keyword evidence="2 3" id="KW-0040">ANK repeat</keyword>
<feature type="region of interest" description="Disordered" evidence="4">
    <location>
        <begin position="672"/>
        <end position="701"/>
    </location>
</feature>
<feature type="repeat" description="ANK" evidence="3">
    <location>
        <begin position="1700"/>
        <end position="1736"/>
    </location>
</feature>
<dbReference type="GO" id="GO:0085020">
    <property type="term" value="P:protein K6-linked ubiquitination"/>
    <property type="evidence" value="ECO:0007669"/>
    <property type="project" value="TreeGrafter"/>
</dbReference>
<feature type="repeat" description="ANK" evidence="3">
    <location>
        <begin position="1736"/>
        <end position="1768"/>
    </location>
</feature>
<dbReference type="InterPro" id="IPR002110">
    <property type="entry name" value="Ankyrin_rpt"/>
</dbReference>
<feature type="region of interest" description="Disordered" evidence="4">
    <location>
        <begin position="463"/>
        <end position="541"/>
    </location>
</feature>
<evidence type="ECO:0000256" key="1">
    <source>
        <dbReference type="ARBA" id="ARBA00022737"/>
    </source>
</evidence>
<gene>
    <name evidence="5" type="ORF">CYMTET_3763</name>
</gene>
<dbReference type="PROSITE" id="PS50297">
    <property type="entry name" value="ANK_REP_REGION"/>
    <property type="match status" value="4"/>
</dbReference>
<dbReference type="EMBL" id="LGRX02000362">
    <property type="protein sequence ID" value="KAK3288774.1"/>
    <property type="molecule type" value="Genomic_DNA"/>
</dbReference>
<protein>
    <recommendedName>
        <fullName evidence="7">RING-type E3 ubiquitin transferase</fullName>
    </recommendedName>
</protein>
<dbReference type="CDD" id="cd20336">
    <property type="entry name" value="Rcat_RBR"/>
    <property type="match status" value="1"/>
</dbReference>
<dbReference type="PANTHER" id="PTHR24171:SF8">
    <property type="entry name" value="BRCA1-ASSOCIATED RING DOMAIN PROTEIN 1"/>
    <property type="match status" value="1"/>
</dbReference>
<dbReference type="Pfam" id="PF00023">
    <property type="entry name" value="Ank"/>
    <property type="match status" value="2"/>
</dbReference>
<dbReference type="Pfam" id="PF12796">
    <property type="entry name" value="Ank_2"/>
    <property type="match status" value="1"/>
</dbReference>
<keyword evidence="6" id="KW-1185">Reference proteome</keyword>
<dbReference type="SUPFAM" id="SSF48403">
    <property type="entry name" value="Ankyrin repeat"/>
    <property type="match status" value="1"/>
</dbReference>
<organism evidence="5 6">
    <name type="scientific">Cymbomonas tetramitiformis</name>
    <dbReference type="NCBI Taxonomy" id="36881"/>
    <lineage>
        <taxon>Eukaryota</taxon>
        <taxon>Viridiplantae</taxon>
        <taxon>Chlorophyta</taxon>
        <taxon>Pyramimonadophyceae</taxon>
        <taxon>Pyramimonadales</taxon>
        <taxon>Pyramimonadaceae</taxon>
        <taxon>Cymbomonas</taxon>
    </lineage>
</organism>
<dbReference type="PRINTS" id="PR01415">
    <property type="entry name" value="ANKYRIN"/>
</dbReference>
<feature type="repeat" description="ANK" evidence="3">
    <location>
        <begin position="1666"/>
        <end position="1698"/>
    </location>
</feature>
<evidence type="ECO:0000313" key="5">
    <source>
        <dbReference type="EMBL" id="KAK3288774.1"/>
    </source>
</evidence>
<reference evidence="5 6" key="1">
    <citation type="journal article" date="2015" name="Genome Biol. Evol.">
        <title>Comparative Genomics of a Bacterivorous Green Alga Reveals Evolutionary Causalities and Consequences of Phago-Mixotrophic Mode of Nutrition.</title>
        <authorList>
            <person name="Burns J.A."/>
            <person name="Paasch A."/>
            <person name="Narechania A."/>
            <person name="Kim E."/>
        </authorList>
    </citation>
    <scope>NUCLEOTIDE SEQUENCE [LARGE SCALE GENOMIC DNA]</scope>
    <source>
        <strain evidence="5 6">PLY_AMNH</strain>
    </source>
</reference>
<keyword evidence="1" id="KW-0677">Repeat</keyword>
<feature type="compositionally biased region" description="Basic residues" evidence="4">
    <location>
        <begin position="495"/>
        <end position="512"/>
    </location>
</feature>
<dbReference type="PROSITE" id="PS50088">
    <property type="entry name" value="ANK_REPEAT"/>
    <property type="match status" value="5"/>
</dbReference>
<feature type="compositionally biased region" description="Basic and acidic residues" evidence="4">
    <location>
        <begin position="94"/>
        <end position="112"/>
    </location>
</feature>
<feature type="compositionally biased region" description="Basic and acidic residues" evidence="4">
    <location>
        <begin position="463"/>
        <end position="472"/>
    </location>
</feature>
<dbReference type="SUPFAM" id="SSF57850">
    <property type="entry name" value="RING/U-box"/>
    <property type="match status" value="1"/>
</dbReference>
<dbReference type="Pfam" id="PF22191">
    <property type="entry name" value="IBR_1"/>
    <property type="match status" value="1"/>
</dbReference>
<evidence type="ECO:0000313" key="6">
    <source>
        <dbReference type="Proteomes" id="UP001190700"/>
    </source>
</evidence>
<feature type="region of interest" description="Disordered" evidence="4">
    <location>
        <begin position="53"/>
        <end position="115"/>
    </location>
</feature>
<feature type="compositionally biased region" description="Basic and acidic residues" evidence="4">
    <location>
        <begin position="54"/>
        <end position="63"/>
    </location>
</feature>
<feature type="compositionally biased region" description="Gly residues" evidence="4">
    <location>
        <begin position="477"/>
        <end position="489"/>
    </location>
</feature>
<comment type="caution">
    <text evidence="5">The sequence shown here is derived from an EMBL/GenBank/DDBJ whole genome shotgun (WGS) entry which is preliminary data.</text>
</comment>
<feature type="repeat" description="ANK" evidence="3">
    <location>
        <begin position="1567"/>
        <end position="1599"/>
    </location>
</feature>
<dbReference type="GO" id="GO:0004842">
    <property type="term" value="F:ubiquitin-protein transferase activity"/>
    <property type="evidence" value="ECO:0007669"/>
    <property type="project" value="TreeGrafter"/>
</dbReference>
<feature type="region of interest" description="Disordered" evidence="4">
    <location>
        <begin position="731"/>
        <end position="778"/>
    </location>
</feature>
<dbReference type="PANTHER" id="PTHR24171">
    <property type="entry name" value="ANKYRIN REPEAT DOMAIN-CONTAINING PROTEIN 39-RELATED"/>
    <property type="match status" value="1"/>
</dbReference>
<dbReference type="Gene3D" id="1.25.40.20">
    <property type="entry name" value="Ankyrin repeat-containing domain"/>
    <property type="match status" value="3"/>
</dbReference>
<evidence type="ECO:0000256" key="2">
    <source>
        <dbReference type="ARBA" id="ARBA00023043"/>
    </source>
</evidence>
<name>A0AAE0H2G3_9CHLO</name>
<feature type="region of interest" description="Disordered" evidence="4">
    <location>
        <begin position="553"/>
        <end position="580"/>
    </location>
</feature>